<dbReference type="EMBL" id="LR796592">
    <property type="protein sequence ID" value="CAB4152535.1"/>
    <property type="molecule type" value="Genomic_DNA"/>
</dbReference>
<protein>
    <submittedName>
        <fullName evidence="1">Uncharacterized protein</fullName>
    </submittedName>
</protein>
<name>A0A6J5MZ54_9CAUD</name>
<gene>
    <name evidence="1" type="ORF">UFOVP605_12</name>
</gene>
<dbReference type="Pfam" id="PF23148">
    <property type="entry name" value="Gp77"/>
    <property type="match status" value="1"/>
</dbReference>
<dbReference type="Gene3D" id="2.60.40.10">
    <property type="entry name" value="Immunoglobulins"/>
    <property type="match status" value="1"/>
</dbReference>
<proteinExistence type="predicted"/>
<organism evidence="1">
    <name type="scientific">uncultured Caudovirales phage</name>
    <dbReference type="NCBI Taxonomy" id="2100421"/>
    <lineage>
        <taxon>Viruses</taxon>
        <taxon>Duplodnaviria</taxon>
        <taxon>Heunggongvirae</taxon>
        <taxon>Uroviricota</taxon>
        <taxon>Caudoviricetes</taxon>
        <taxon>Peduoviridae</taxon>
        <taxon>Maltschvirus</taxon>
        <taxon>Maltschvirus maltsch</taxon>
    </lineage>
</organism>
<reference evidence="1" key="1">
    <citation type="submission" date="2020-04" db="EMBL/GenBank/DDBJ databases">
        <authorList>
            <person name="Chiriac C."/>
            <person name="Salcher M."/>
            <person name="Ghai R."/>
            <person name="Kavagutti S V."/>
        </authorList>
    </citation>
    <scope>NUCLEOTIDE SEQUENCE</scope>
</reference>
<evidence type="ECO:0000313" key="1">
    <source>
        <dbReference type="EMBL" id="CAB4152535.1"/>
    </source>
</evidence>
<dbReference type="InterPro" id="IPR056928">
    <property type="entry name" value="Gp77-like"/>
</dbReference>
<dbReference type="InterPro" id="IPR013783">
    <property type="entry name" value="Ig-like_fold"/>
</dbReference>
<accession>A0A6J5MZ54</accession>
<sequence length="88" mass="9459">MTIIVVDPSDVANVTLTWDNLGTTTISSVSYTTPQQGVTVTAVSNTTTTTTFRVSTMLHGRTYQILASATLSTGEVLNRHVVLRCFHG</sequence>